<gene>
    <name evidence="2" type="ORF">RAK27_13760</name>
</gene>
<feature type="transmembrane region" description="Helical" evidence="1">
    <location>
        <begin position="7"/>
        <end position="23"/>
    </location>
</feature>
<organism evidence="2 3">
    <name type="scientific">Carnobacterium maltaromaticum</name>
    <name type="common">Carnobacterium piscicola</name>
    <dbReference type="NCBI Taxonomy" id="2751"/>
    <lineage>
        <taxon>Bacteria</taxon>
        <taxon>Bacillati</taxon>
        <taxon>Bacillota</taxon>
        <taxon>Bacilli</taxon>
        <taxon>Lactobacillales</taxon>
        <taxon>Carnobacteriaceae</taxon>
        <taxon>Carnobacterium</taxon>
    </lineage>
</organism>
<feature type="transmembrane region" description="Helical" evidence="1">
    <location>
        <begin position="29"/>
        <end position="45"/>
    </location>
</feature>
<name>A0AAW9JYM7_CARML</name>
<keyword evidence="1" id="KW-0812">Transmembrane</keyword>
<dbReference type="RefSeq" id="WP_201730036.1">
    <property type="nucleotide sequence ID" value="NZ_CAJGUR010000003.1"/>
</dbReference>
<dbReference type="Proteomes" id="UP001290462">
    <property type="component" value="Unassembled WGS sequence"/>
</dbReference>
<evidence type="ECO:0000313" key="2">
    <source>
        <dbReference type="EMBL" id="MDZ5759724.1"/>
    </source>
</evidence>
<evidence type="ECO:0000256" key="1">
    <source>
        <dbReference type="SAM" id="Phobius"/>
    </source>
</evidence>
<keyword evidence="1" id="KW-0472">Membrane</keyword>
<accession>A0AAW9JYM7</accession>
<sequence>MKLKKEQIVLLLFLVLLFIDALFSFKLSTMVLLGIMFFVCIGMFYKKK</sequence>
<evidence type="ECO:0000313" key="3">
    <source>
        <dbReference type="Proteomes" id="UP001290462"/>
    </source>
</evidence>
<comment type="caution">
    <text evidence="2">The sequence shown here is derived from an EMBL/GenBank/DDBJ whole genome shotgun (WGS) entry which is preliminary data.</text>
</comment>
<proteinExistence type="predicted"/>
<dbReference type="EMBL" id="JAVBVO010000003">
    <property type="protein sequence ID" value="MDZ5759724.1"/>
    <property type="molecule type" value="Genomic_DNA"/>
</dbReference>
<keyword evidence="1" id="KW-1133">Transmembrane helix</keyword>
<dbReference type="AlphaFoldDB" id="A0AAW9JYM7"/>
<reference evidence="2" key="1">
    <citation type="submission" date="2023-08" db="EMBL/GenBank/DDBJ databases">
        <title>Genomic characterization of piscicolin 126 produced by Carnobacterium maltaromaticum CM22 strain isolated from salmon (Salmo salar).</title>
        <authorList>
            <person name="Gonzalez-Gragera E."/>
            <person name="Garcia-Lopez J.D."/>
            <person name="Teso-Perez C."/>
            <person name="Gimenez-Hernandez I."/>
            <person name="Peralta-Sanchez J.M."/>
            <person name="Valdivia E."/>
            <person name="Montalban-Lopez M."/>
            <person name="Martin-Platero A.M."/>
            <person name="Banos A."/>
            <person name="Martinez-Bueno M."/>
        </authorList>
    </citation>
    <scope>NUCLEOTIDE SEQUENCE</scope>
    <source>
        <strain evidence="2">CM22</strain>
    </source>
</reference>
<protein>
    <submittedName>
        <fullName evidence="2">Uncharacterized protein</fullName>
    </submittedName>
</protein>